<dbReference type="InterPro" id="IPR006175">
    <property type="entry name" value="YjgF/YER057c/UK114"/>
</dbReference>
<dbReference type="PANTHER" id="PTHR47328">
    <property type="match status" value="1"/>
</dbReference>
<sequence>MTITRNQKTPIMHRSVVHNGVAYFGGVVGADLTAGMEAQTRSVTERLDALLADAGTDRSKILSAMLYITDMSLKGEMNKAWTDWIAGDDLPTRATIGVADLGEGCLIEVVITAAVN</sequence>
<dbReference type="Pfam" id="PF01042">
    <property type="entry name" value="Ribonuc_L-PSP"/>
    <property type="match status" value="1"/>
</dbReference>
<dbReference type="Gene3D" id="3.30.1330.40">
    <property type="entry name" value="RutC-like"/>
    <property type="match status" value="1"/>
</dbReference>
<dbReference type="PANTHER" id="PTHR47328:SF1">
    <property type="entry name" value="RUTC FAMILY PROTEIN YOAB"/>
    <property type="match status" value="1"/>
</dbReference>
<evidence type="ECO:0000313" key="2">
    <source>
        <dbReference type="Proteomes" id="UP000648908"/>
    </source>
</evidence>
<dbReference type="EMBL" id="JAESVN010000004">
    <property type="protein sequence ID" value="MBL4917919.1"/>
    <property type="molecule type" value="Genomic_DNA"/>
</dbReference>
<dbReference type="RefSeq" id="WP_202688830.1">
    <property type="nucleotide sequence ID" value="NZ_JAESVN010000004.1"/>
</dbReference>
<reference evidence="1" key="1">
    <citation type="submission" date="2021-01" db="EMBL/GenBank/DDBJ databases">
        <title>Tabrizicola alba sp. nov. a motile alkaliphilic bacterium isolated from a soda lake.</title>
        <authorList>
            <person name="Szuroczki S."/>
            <person name="Abbaszade G."/>
            <person name="Schumann P."/>
            <person name="Toth E."/>
        </authorList>
    </citation>
    <scope>NUCLEOTIDE SEQUENCE</scope>
    <source>
        <strain evidence="1">DMG-N-6</strain>
    </source>
</reference>
<proteinExistence type="predicted"/>
<evidence type="ECO:0000313" key="1">
    <source>
        <dbReference type="EMBL" id="MBL4917919.1"/>
    </source>
</evidence>
<organism evidence="1 2">
    <name type="scientific">Szabonella alba</name>
    <dbReference type="NCBI Taxonomy" id="2804194"/>
    <lineage>
        <taxon>Bacteria</taxon>
        <taxon>Pseudomonadati</taxon>
        <taxon>Pseudomonadota</taxon>
        <taxon>Alphaproteobacteria</taxon>
        <taxon>Rhodobacterales</taxon>
        <taxon>Paracoccaceae</taxon>
        <taxon>Szabonella</taxon>
    </lineage>
</organism>
<accession>A0A8K0V926</accession>
<dbReference type="InterPro" id="IPR035709">
    <property type="entry name" value="YoaB-like"/>
</dbReference>
<dbReference type="InterPro" id="IPR035959">
    <property type="entry name" value="RutC-like_sf"/>
</dbReference>
<comment type="caution">
    <text evidence="1">The sequence shown here is derived from an EMBL/GenBank/DDBJ whole genome shotgun (WGS) entry which is preliminary data.</text>
</comment>
<keyword evidence="2" id="KW-1185">Reference proteome</keyword>
<dbReference type="SUPFAM" id="SSF55298">
    <property type="entry name" value="YjgF-like"/>
    <property type="match status" value="1"/>
</dbReference>
<dbReference type="Proteomes" id="UP000648908">
    <property type="component" value="Unassembled WGS sequence"/>
</dbReference>
<gene>
    <name evidence="1" type="ORF">JL811_11875</name>
</gene>
<dbReference type="CDD" id="cd06150">
    <property type="entry name" value="YjgF_YER057c_UK114_like_2"/>
    <property type="match status" value="1"/>
</dbReference>
<protein>
    <submittedName>
        <fullName evidence="1">RidA family protein</fullName>
    </submittedName>
</protein>
<name>A0A8K0V926_9RHOB</name>
<dbReference type="AlphaFoldDB" id="A0A8K0V926"/>